<sequence>MSEPEGESVEVQVRAGGDQDSVFVIPTRSVCENNINLVVKSAVENDDSTAQTEVSTEDENSLREKFSFGSISLTESAETSQCNGNKIDAPRPVWKVRPDKGNLFSIGEAIMPSEDQILEYQKNSLFDLDLSDDDIDITPGPKLTGENRVDSLYSESRAEFYRGYSLGTFVGDKSHMSERSASSRSMFPPDTLNTESRIGFYSVSSSAVEEPLSCREKLEQSVAMMVFGTKITSGNPYKTE</sequence>
<gene>
    <name evidence="1" type="ORF">ACHAXA_002952</name>
</gene>
<dbReference type="Proteomes" id="UP001530377">
    <property type="component" value="Unassembled WGS sequence"/>
</dbReference>
<keyword evidence="2" id="KW-1185">Reference proteome</keyword>
<evidence type="ECO:0000313" key="2">
    <source>
        <dbReference type="Proteomes" id="UP001530377"/>
    </source>
</evidence>
<comment type="caution">
    <text evidence="1">The sequence shown here is derived from an EMBL/GenBank/DDBJ whole genome shotgun (WGS) entry which is preliminary data.</text>
</comment>
<accession>A0ABD3RXT3</accession>
<evidence type="ECO:0000313" key="1">
    <source>
        <dbReference type="EMBL" id="KAL3817040.1"/>
    </source>
</evidence>
<proteinExistence type="predicted"/>
<dbReference type="AlphaFoldDB" id="A0ABD3RXT3"/>
<dbReference type="EMBL" id="JALLPB020000121">
    <property type="protein sequence ID" value="KAL3817040.1"/>
    <property type="molecule type" value="Genomic_DNA"/>
</dbReference>
<reference evidence="1 2" key="1">
    <citation type="submission" date="2024-10" db="EMBL/GenBank/DDBJ databases">
        <title>Updated reference genomes for cyclostephanoid diatoms.</title>
        <authorList>
            <person name="Roberts W.R."/>
            <person name="Alverson A.J."/>
        </authorList>
    </citation>
    <scope>NUCLEOTIDE SEQUENCE [LARGE SCALE GENOMIC DNA]</scope>
    <source>
        <strain evidence="1 2">AJA228-03</strain>
    </source>
</reference>
<name>A0ABD3RXT3_9STRA</name>
<protein>
    <submittedName>
        <fullName evidence="1">Uncharacterized protein</fullName>
    </submittedName>
</protein>
<organism evidence="1 2">
    <name type="scientific">Cyclostephanos tholiformis</name>
    <dbReference type="NCBI Taxonomy" id="382380"/>
    <lineage>
        <taxon>Eukaryota</taxon>
        <taxon>Sar</taxon>
        <taxon>Stramenopiles</taxon>
        <taxon>Ochrophyta</taxon>
        <taxon>Bacillariophyta</taxon>
        <taxon>Coscinodiscophyceae</taxon>
        <taxon>Thalassiosirophycidae</taxon>
        <taxon>Stephanodiscales</taxon>
        <taxon>Stephanodiscaceae</taxon>
        <taxon>Cyclostephanos</taxon>
    </lineage>
</organism>